<accession>A0ABW2I8S3</accession>
<keyword evidence="2" id="KW-1185">Reference proteome</keyword>
<dbReference type="InterPro" id="IPR036397">
    <property type="entry name" value="RNaseH_sf"/>
</dbReference>
<gene>
    <name evidence="1" type="ORF">ACFQPC_05085</name>
</gene>
<dbReference type="EMBL" id="JBHTBU010000001">
    <property type="protein sequence ID" value="MFC7287406.1"/>
    <property type="molecule type" value="Genomic_DNA"/>
</dbReference>
<evidence type="ECO:0000313" key="1">
    <source>
        <dbReference type="EMBL" id="MFC7287406.1"/>
    </source>
</evidence>
<sequence length="660" mass="74525">MWSRREAVATALPLDLWPKVQKAALRSEDVEKYESNELAMRLYFEYQSVKFITERTGIAAASLPRMARKCLEIASDGKIFGFRALVPHVRIEPYRRRAPLGRKFGEQQGGQTGALGMMLDRFPELEEKLTRFIRQDAKYKDVPEFRLRSRDLHKLFIKAIKEYGVSASEWPFTTKHRGIKSIRSFMRDVLDRNFKRAVNIREGAAAKAHLNVGTGHAPFLYFSEPYDVVEIDAYRIDCHSTVTFRTPEGTERDLLLDRLWLIAVVEGASAAILSYLVVYRSEVTKEDVIKVVRDAITKKWHPIELTVDGLNYPPDAGLPSGIIERAYGALWSVTKLDGALAHLAQPVHENLRKGLGFVINWGAVAHFERRDSVERTFGQIADKLFKRLPSTTGSNPHSGRAPNAQKKALKHKIRAAEVAELLDVTIAQHNATPNSGLSSLSPLQYLQYHLEGEVPLCTIRHLPKEMSKNGRTFSTTISVTVRGGRESGRRPYIQLDGARYTNPILAEAGYLVGKRLFIDIDNADDDFRQVRAYLENGADFGYLCVQGKWAHTKHSRRTRKVINSLVYHRTIVVSEFDDPVHIYMAYLGKTNSKTKRGIQPLSAKQVTKATQVSRESGLELVIDAKAKPDESHIRTTKVVANRSSLLDTPVVGLMKVKNRR</sequence>
<organism evidence="1 2">
    <name type="scientific">Herminiimonas glaciei</name>
    <dbReference type="NCBI Taxonomy" id="523788"/>
    <lineage>
        <taxon>Bacteria</taxon>
        <taxon>Pseudomonadati</taxon>
        <taxon>Pseudomonadota</taxon>
        <taxon>Betaproteobacteria</taxon>
        <taxon>Burkholderiales</taxon>
        <taxon>Oxalobacteraceae</taxon>
        <taxon>Herminiimonas</taxon>
    </lineage>
</organism>
<comment type="caution">
    <text evidence="1">The sequence shown here is derived from an EMBL/GenBank/DDBJ whole genome shotgun (WGS) entry which is preliminary data.</text>
</comment>
<proteinExistence type="predicted"/>
<evidence type="ECO:0000313" key="2">
    <source>
        <dbReference type="Proteomes" id="UP001596542"/>
    </source>
</evidence>
<dbReference type="Proteomes" id="UP001596542">
    <property type="component" value="Unassembled WGS sequence"/>
</dbReference>
<name>A0ABW2I8S3_9BURK</name>
<dbReference type="Gene3D" id="3.30.420.10">
    <property type="entry name" value="Ribonuclease H-like superfamily/Ribonuclease H"/>
    <property type="match status" value="1"/>
</dbReference>
<protein>
    <recommendedName>
        <fullName evidence="3">Integrase catalytic domain-containing protein</fullName>
    </recommendedName>
</protein>
<reference evidence="2" key="1">
    <citation type="journal article" date="2019" name="Int. J. Syst. Evol. Microbiol.">
        <title>The Global Catalogue of Microorganisms (GCM) 10K type strain sequencing project: providing services to taxonomists for standard genome sequencing and annotation.</title>
        <authorList>
            <consortium name="The Broad Institute Genomics Platform"/>
            <consortium name="The Broad Institute Genome Sequencing Center for Infectious Disease"/>
            <person name="Wu L."/>
            <person name="Ma J."/>
        </authorList>
    </citation>
    <scope>NUCLEOTIDE SEQUENCE [LARGE SCALE GENOMIC DNA]</scope>
    <source>
        <strain evidence="2">KACC 12508</strain>
    </source>
</reference>
<dbReference type="RefSeq" id="WP_124574115.1">
    <property type="nucleotide sequence ID" value="NZ_JBHTBU010000001.1"/>
</dbReference>
<evidence type="ECO:0008006" key="3">
    <source>
        <dbReference type="Google" id="ProtNLM"/>
    </source>
</evidence>